<dbReference type="Gene3D" id="3.30.565.10">
    <property type="entry name" value="Histidine kinase-like ATPase, C-terminal domain"/>
    <property type="match status" value="1"/>
</dbReference>
<dbReference type="PROSITE" id="PS01124">
    <property type="entry name" value="HTH_ARAC_FAMILY_2"/>
    <property type="match status" value="1"/>
</dbReference>
<dbReference type="SMART" id="SM00387">
    <property type="entry name" value="HATPase_c"/>
    <property type="match status" value="1"/>
</dbReference>
<organism evidence="13 14">
    <name type="scientific">Dyadobacter linearis</name>
    <dbReference type="NCBI Taxonomy" id="2823330"/>
    <lineage>
        <taxon>Bacteria</taxon>
        <taxon>Pseudomonadati</taxon>
        <taxon>Bacteroidota</taxon>
        <taxon>Cytophagia</taxon>
        <taxon>Cytophagales</taxon>
        <taxon>Spirosomataceae</taxon>
        <taxon>Dyadobacter</taxon>
    </lineage>
</organism>
<dbReference type="Pfam" id="PF00072">
    <property type="entry name" value="Response_reg"/>
    <property type="match status" value="1"/>
</dbReference>
<proteinExistence type="predicted"/>
<dbReference type="SMART" id="SM00448">
    <property type="entry name" value="REC"/>
    <property type="match status" value="1"/>
</dbReference>
<dbReference type="Pfam" id="PF07695">
    <property type="entry name" value="7TMR-DISM_7TM"/>
    <property type="match status" value="1"/>
</dbReference>
<keyword evidence="8" id="KW-0812">Transmembrane</keyword>
<dbReference type="SUPFAM" id="SSF47384">
    <property type="entry name" value="Homodimeric domain of signal transducing histidine kinase"/>
    <property type="match status" value="1"/>
</dbReference>
<dbReference type="SUPFAM" id="SSF49785">
    <property type="entry name" value="Galactose-binding domain-like"/>
    <property type="match status" value="1"/>
</dbReference>
<dbReference type="SUPFAM" id="SSF52172">
    <property type="entry name" value="CheY-like"/>
    <property type="match status" value="1"/>
</dbReference>
<dbReference type="CDD" id="cd00082">
    <property type="entry name" value="HisKA"/>
    <property type="match status" value="1"/>
</dbReference>
<dbReference type="Proteomes" id="UP000679725">
    <property type="component" value="Unassembled WGS sequence"/>
</dbReference>
<evidence type="ECO:0000313" key="14">
    <source>
        <dbReference type="Proteomes" id="UP000679725"/>
    </source>
</evidence>
<evidence type="ECO:0000259" key="12">
    <source>
        <dbReference type="PROSITE" id="PS50110"/>
    </source>
</evidence>
<dbReference type="InterPro" id="IPR008979">
    <property type="entry name" value="Galactose-bd-like_sf"/>
</dbReference>
<evidence type="ECO:0000313" key="13">
    <source>
        <dbReference type="EMBL" id="CAG5073107.1"/>
    </source>
</evidence>
<dbReference type="InterPro" id="IPR018062">
    <property type="entry name" value="HTH_AraC-typ_CS"/>
</dbReference>
<dbReference type="PROSITE" id="PS50110">
    <property type="entry name" value="RESPONSE_REGULATORY"/>
    <property type="match status" value="1"/>
</dbReference>
<evidence type="ECO:0000259" key="11">
    <source>
        <dbReference type="PROSITE" id="PS50109"/>
    </source>
</evidence>
<dbReference type="InterPro" id="IPR003594">
    <property type="entry name" value="HATPase_dom"/>
</dbReference>
<dbReference type="InterPro" id="IPR036890">
    <property type="entry name" value="HATPase_C_sf"/>
</dbReference>
<feature type="transmembrane region" description="Helical" evidence="8">
    <location>
        <begin position="236"/>
        <end position="254"/>
    </location>
</feature>
<keyword evidence="14" id="KW-1185">Reference proteome</keyword>
<dbReference type="Pfam" id="PF02518">
    <property type="entry name" value="HATPase_c"/>
    <property type="match status" value="1"/>
</dbReference>
<dbReference type="EC" id="2.7.13.3" evidence="2"/>
<sequence>MIGILRNIFKQPKNLLLLLCCFLYSGEILAQSAAVPISSDSLINKTNSFSLQGLKWKFHPGDSPEWASAKYQDRDWAEVGSVFGEDNLPKNWKGSGWFRLRLVTDSTLAGQTLAFRINHDGASEIFINGVKKGRYGQIGRNKAETIPKRAPDQLIPFEAPQSDTIVLAIRYANYTPAFANFTGFQAWIGVYEMMLPVLKLSSDSQEYMLMSIAAMFAFALLHLFLFFFYPKQKANLYYALFVGFAAATQIFRYFNQVLSDPYLQAYMWPAFDVSKTLTTIAAGLLLYKIAGTKLTWLRLVLFLMPGIYYVIMFGFFHDSARDDIFNLYFLAVIIDGLREIFIASRNGRKGVWLIGLGMFITALFFFFVGVDILNLFAGKLHLIDRFMAVGLLFMPLCFSIFLALDFARTNRDLSRQLAEVEALSSQKLLAEQDKRELIEQQAVTLEKTVKERTAQVQEQADKLRELDTFKSRFFINLTHEFRTPLTLILGPAERILSQTRDTEMRSQLGLIARNAKRLLKMINELLDLSKLEAGKMELNKLPLEVVGFIKSITYSFETLANQKQVSIHFSAAAQKFTANTDKDKLENIFYNLISNAVKFTHSGGIFVSVIFNQRDHSTELVATVTDTGTGIPAEKLPYIFDRFYQADSSDIRPQEGTGIGLALTKELVDLLKGSIEVKSEPGKGTVVTVHIPVEMAAEQPDSESIQIAEQSLTVPTSLPDHKAFSRAPDSHLVLVIEDNADLRTFIRSSLSGNYRILEAENGEQGYNLALDTVPDLIITDLMMPVKDGYQVCADIKSNEKTSHIPVIILTAKVDMPSRLTGLQTGADAYLRKPFHEAELIAQIENLVTTRQLLREKYNSNNLWLTHTAELPSIEQTFLTKIRAALETHLSDETYSAELLASDVNLSRTQLHRKLKALINQTPGDLIRTVRMEKALELLRKNAGTVAEIGYQVGYGNPSNFSTSFAQHFGYPPSEALKKVDFSTK</sequence>
<reference evidence="13 14" key="1">
    <citation type="submission" date="2021-04" db="EMBL/GenBank/DDBJ databases">
        <authorList>
            <person name="Rodrigo-Torres L."/>
            <person name="Arahal R. D."/>
            <person name="Lucena T."/>
        </authorList>
    </citation>
    <scope>NUCLEOTIDE SEQUENCE [LARGE SCALE GENOMIC DNA]</scope>
    <source>
        <strain evidence="13 14">CECT 9623</strain>
    </source>
</reference>
<dbReference type="InterPro" id="IPR004358">
    <property type="entry name" value="Sig_transdc_His_kin-like_C"/>
</dbReference>
<feature type="domain" description="Response regulatory" evidence="12">
    <location>
        <begin position="732"/>
        <end position="847"/>
    </location>
</feature>
<evidence type="ECO:0000256" key="7">
    <source>
        <dbReference type="PROSITE-ProRule" id="PRU00169"/>
    </source>
</evidence>
<evidence type="ECO:0000256" key="6">
    <source>
        <dbReference type="ARBA" id="ARBA00023163"/>
    </source>
</evidence>
<feature type="transmembrane region" description="Helical" evidence="8">
    <location>
        <begin position="353"/>
        <end position="374"/>
    </location>
</feature>
<evidence type="ECO:0000256" key="3">
    <source>
        <dbReference type="ARBA" id="ARBA00022553"/>
    </source>
</evidence>
<keyword evidence="13" id="KW-0808">Transferase</keyword>
<dbReference type="SUPFAM" id="SSF46689">
    <property type="entry name" value="Homeodomain-like"/>
    <property type="match status" value="1"/>
</dbReference>
<dbReference type="PROSITE" id="PS00041">
    <property type="entry name" value="HTH_ARAC_FAMILY_1"/>
    <property type="match status" value="1"/>
</dbReference>
<keyword evidence="3 7" id="KW-0597">Phosphoprotein</keyword>
<feature type="transmembrane region" description="Helical" evidence="8">
    <location>
        <begin position="299"/>
        <end position="317"/>
    </location>
</feature>
<evidence type="ECO:0000259" key="10">
    <source>
        <dbReference type="PROSITE" id="PS01124"/>
    </source>
</evidence>
<dbReference type="InterPro" id="IPR001789">
    <property type="entry name" value="Sig_transdc_resp-reg_receiver"/>
</dbReference>
<comment type="catalytic activity">
    <reaction evidence="1">
        <text>ATP + protein L-histidine = ADP + protein N-phospho-L-histidine.</text>
        <dbReference type="EC" id="2.7.13.3"/>
    </reaction>
</comment>
<dbReference type="SMART" id="SM00342">
    <property type="entry name" value="HTH_ARAC"/>
    <property type="match status" value="1"/>
</dbReference>
<dbReference type="PANTHER" id="PTHR43547">
    <property type="entry name" value="TWO-COMPONENT HISTIDINE KINASE"/>
    <property type="match status" value="1"/>
</dbReference>
<feature type="transmembrane region" description="Helical" evidence="8">
    <location>
        <begin position="207"/>
        <end position="229"/>
    </location>
</feature>
<keyword evidence="5" id="KW-0238">DNA-binding</keyword>
<feature type="signal peptide" evidence="9">
    <location>
        <begin position="1"/>
        <end position="30"/>
    </location>
</feature>
<dbReference type="CDD" id="cd16922">
    <property type="entry name" value="HATPase_EvgS-ArcB-TorS-like"/>
    <property type="match status" value="1"/>
</dbReference>
<dbReference type="InterPro" id="IPR018060">
    <property type="entry name" value="HTH_AraC"/>
</dbReference>
<dbReference type="Gene3D" id="2.60.120.260">
    <property type="entry name" value="Galactose-binding domain-like"/>
    <property type="match status" value="1"/>
</dbReference>
<evidence type="ECO:0000256" key="8">
    <source>
        <dbReference type="SAM" id="Phobius"/>
    </source>
</evidence>
<keyword evidence="13" id="KW-0418">Kinase</keyword>
<dbReference type="SMART" id="SM00388">
    <property type="entry name" value="HisKA"/>
    <property type="match status" value="1"/>
</dbReference>
<accession>A0ABM8UWF7</accession>
<dbReference type="SUPFAM" id="SSF55874">
    <property type="entry name" value="ATPase domain of HSP90 chaperone/DNA topoisomerase II/histidine kinase"/>
    <property type="match status" value="1"/>
</dbReference>
<dbReference type="PROSITE" id="PS50109">
    <property type="entry name" value="HIS_KIN"/>
    <property type="match status" value="1"/>
</dbReference>
<feature type="transmembrane region" description="Helical" evidence="8">
    <location>
        <begin position="386"/>
        <end position="407"/>
    </location>
</feature>
<dbReference type="Gene3D" id="1.10.10.60">
    <property type="entry name" value="Homeodomain-like"/>
    <property type="match status" value="1"/>
</dbReference>
<evidence type="ECO:0000256" key="1">
    <source>
        <dbReference type="ARBA" id="ARBA00000085"/>
    </source>
</evidence>
<keyword evidence="6" id="KW-0804">Transcription</keyword>
<dbReference type="InterPro" id="IPR005467">
    <property type="entry name" value="His_kinase_dom"/>
</dbReference>
<feature type="chain" id="PRO_5046692528" description="histidine kinase" evidence="9">
    <location>
        <begin position="31"/>
        <end position="984"/>
    </location>
</feature>
<dbReference type="Gene3D" id="1.10.287.130">
    <property type="match status" value="1"/>
</dbReference>
<feature type="transmembrane region" description="Helical" evidence="8">
    <location>
        <begin position="266"/>
        <end position="287"/>
    </location>
</feature>
<dbReference type="InterPro" id="IPR011623">
    <property type="entry name" value="7TMR_DISM_rcpt_extracell_dom1"/>
</dbReference>
<dbReference type="GO" id="GO:0004673">
    <property type="term" value="F:protein histidine kinase activity"/>
    <property type="evidence" value="ECO:0007669"/>
    <property type="project" value="UniProtKB-EC"/>
</dbReference>
<keyword evidence="8" id="KW-1133">Transmembrane helix</keyword>
<comment type="caution">
    <text evidence="13">The sequence shown here is derived from an EMBL/GenBank/DDBJ whole genome shotgun (WGS) entry which is preliminary data.</text>
</comment>
<evidence type="ECO:0000256" key="2">
    <source>
        <dbReference type="ARBA" id="ARBA00012438"/>
    </source>
</evidence>
<gene>
    <name evidence="13" type="primary">rcsC_28</name>
    <name evidence="13" type="ORF">DYBT9623_04613</name>
</gene>
<dbReference type="RefSeq" id="WP_215235885.1">
    <property type="nucleotide sequence ID" value="NZ_CAJRAU010000008.1"/>
</dbReference>
<dbReference type="PANTHER" id="PTHR43547:SF2">
    <property type="entry name" value="HYBRID SIGNAL TRANSDUCTION HISTIDINE KINASE C"/>
    <property type="match status" value="1"/>
</dbReference>
<dbReference type="InterPro" id="IPR011006">
    <property type="entry name" value="CheY-like_superfamily"/>
</dbReference>
<name>A0ABM8UWF7_9BACT</name>
<keyword evidence="9" id="KW-0732">Signal</keyword>
<feature type="domain" description="HTH araC/xylS-type" evidence="10">
    <location>
        <begin position="879"/>
        <end position="978"/>
    </location>
</feature>
<dbReference type="CDD" id="cd17574">
    <property type="entry name" value="REC_OmpR"/>
    <property type="match status" value="1"/>
</dbReference>
<feature type="modified residue" description="4-aspartylphosphate" evidence="7">
    <location>
        <position position="780"/>
    </location>
</feature>
<feature type="domain" description="Histidine kinase" evidence="11">
    <location>
        <begin position="476"/>
        <end position="695"/>
    </location>
</feature>
<dbReference type="InterPro" id="IPR003661">
    <property type="entry name" value="HisK_dim/P_dom"/>
</dbReference>
<keyword evidence="4" id="KW-0805">Transcription regulation</keyword>
<evidence type="ECO:0000256" key="5">
    <source>
        <dbReference type="ARBA" id="ARBA00023125"/>
    </source>
</evidence>
<keyword evidence="8" id="KW-0472">Membrane</keyword>
<evidence type="ECO:0000256" key="9">
    <source>
        <dbReference type="SAM" id="SignalP"/>
    </source>
</evidence>
<dbReference type="InterPro" id="IPR009057">
    <property type="entry name" value="Homeodomain-like_sf"/>
</dbReference>
<dbReference type="PRINTS" id="PR00344">
    <property type="entry name" value="BCTRLSENSOR"/>
</dbReference>
<dbReference type="Pfam" id="PF12833">
    <property type="entry name" value="HTH_18"/>
    <property type="match status" value="1"/>
</dbReference>
<protein>
    <recommendedName>
        <fullName evidence="2">histidine kinase</fullName>
        <ecNumber evidence="2">2.7.13.3</ecNumber>
    </recommendedName>
</protein>
<evidence type="ECO:0000256" key="4">
    <source>
        <dbReference type="ARBA" id="ARBA00023015"/>
    </source>
</evidence>
<dbReference type="InterPro" id="IPR036097">
    <property type="entry name" value="HisK_dim/P_sf"/>
</dbReference>
<dbReference type="EMBL" id="CAJRAU010000008">
    <property type="protein sequence ID" value="CAG5073107.1"/>
    <property type="molecule type" value="Genomic_DNA"/>
</dbReference>
<dbReference type="Gene3D" id="3.40.50.2300">
    <property type="match status" value="1"/>
</dbReference>
<dbReference type="Pfam" id="PF00512">
    <property type="entry name" value="HisKA"/>
    <property type="match status" value="1"/>
</dbReference>